<dbReference type="PROSITE" id="PS50969">
    <property type="entry name" value="FCP1"/>
    <property type="match status" value="1"/>
</dbReference>
<dbReference type="EMBL" id="SRMA01025323">
    <property type="protein sequence ID" value="TRY96073.1"/>
    <property type="molecule type" value="Genomic_DNA"/>
</dbReference>
<dbReference type="InterPro" id="IPR036412">
    <property type="entry name" value="HAD-like_sf"/>
</dbReference>
<feature type="region of interest" description="Disordered" evidence="1">
    <location>
        <begin position="1038"/>
        <end position="1068"/>
    </location>
</feature>
<feature type="compositionally biased region" description="Basic and acidic residues" evidence="1">
    <location>
        <begin position="13"/>
        <end position="27"/>
    </location>
</feature>
<organism evidence="3 4">
    <name type="scientific">Danionella cerebrum</name>
    <dbReference type="NCBI Taxonomy" id="2873325"/>
    <lineage>
        <taxon>Eukaryota</taxon>
        <taxon>Metazoa</taxon>
        <taxon>Chordata</taxon>
        <taxon>Craniata</taxon>
        <taxon>Vertebrata</taxon>
        <taxon>Euteleostomi</taxon>
        <taxon>Actinopterygii</taxon>
        <taxon>Neopterygii</taxon>
        <taxon>Teleostei</taxon>
        <taxon>Ostariophysi</taxon>
        <taxon>Cypriniformes</taxon>
        <taxon>Danionidae</taxon>
        <taxon>Danioninae</taxon>
        <taxon>Danionella</taxon>
    </lineage>
</organism>
<dbReference type="SUPFAM" id="SSF56784">
    <property type="entry name" value="HAD-like"/>
    <property type="match status" value="1"/>
</dbReference>
<evidence type="ECO:0000259" key="2">
    <source>
        <dbReference type="PROSITE" id="PS50969"/>
    </source>
</evidence>
<feature type="domain" description="FCP1 homology" evidence="2">
    <location>
        <begin position="1133"/>
        <end position="1311"/>
    </location>
</feature>
<dbReference type="InterPro" id="IPR023214">
    <property type="entry name" value="HAD_sf"/>
</dbReference>
<feature type="region of interest" description="Disordered" evidence="1">
    <location>
        <begin position="305"/>
        <end position="332"/>
    </location>
</feature>
<dbReference type="CDD" id="cd07521">
    <property type="entry name" value="HAD_FCP1-like"/>
    <property type="match status" value="1"/>
</dbReference>
<reference evidence="3 4" key="1">
    <citation type="journal article" date="2019" name="Sci. Data">
        <title>Hybrid genome assembly and annotation of Danionella translucida.</title>
        <authorList>
            <person name="Kadobianskyi M."/>
            <person name="Schulze L."/>
            <person name="Schuelke M."/>
            <person name="Judkewitz B."/>
        </authorList>
    </citation>
    <scope>NUCLEOTIDE SEQUENCE [LARGE SCALE GENOMIC DNA]</scope>
    <source>
        <strain evidence="3 4">Bolton</strain>
    </source>
</reference>
<keyword evidence="4" id="KW-1185">Reference proteome</keyword>
<dbReference type="Proteomes" id="UP000316079">
    <property type="component" value="Unassembled WGS sequence"/>
</dbReference>
<evidence type="ECO:0000256" key="1">
    <source>
        <dbReference type="SAM" id="MobiDB-lite"/>
    </source>
</evidence>
<proteinExistence type="predicted"/>
<dbReference type="InterPro" id="IPR050365">
    <property type="entry name" value="TIM50"/>
</dbReference>
<comment type="caution">
    <text evidence="3">The sequence shown here is derived from an EMBL/GenBank/DDBJ whole genome shotgun (WGS) entry which is preliminary data.</text>
</comment>
<feature type="region of interest" description="Disordered" evidence="1">
    <location>
        <begin position="1"/>
        <end position="39"/>
    </location>
</feature>
<dbReference type="InterPro" id="IPR004274">
    <property type="entry name" value="FCP1_dom"/>
</dbReference>
<evidence type="ECO:0000313" key="3">
    <source>
        <dbReference type="EMBL" id="TRY96073.1"/>
    </source>
</evidence>
<feature type="compositionally biased region" description="Acidic residues" evidence="1">
    <location>
        <begin position="321"/>
        <end position="332"/>
    </location>
</feature>
<accession>A0A553R1P1</accession>
<sequence length="1311" mass="146227">MDHPSSSVITQVNRDEEASAPLRDRGTPSHAGSSSKKPRSRGIFHSLFCCLCHDETDHLPVNNNAPLLVEENGTISKLVVKRGESHMISCGSEEIQTSCYLLRNSFPVYEYGRQWAQQVPSALRAPSTSNLLAESTHMGECLECFPSDFCKCFGARMSFVESNITKYLESSAFFKSEHTETNMPAELCFGHSEVSGQGALAKENSADFCTELETSVDRSTMEFSEADGLCVGSAQVNSDFSDQSPSSGYSSFLDSCSEHSESFEARGNSVDLVEISHGDELAEFDPSENSDRDPEHLTLSELSLDDKDQEFDGQGSRLDDGDSFEENFQQDDGDDIRSLLQDYSEESTEINSDFKDVEPDAGVEIDVSETRVDDSSPLDVDETEQLVDIDLSDSDLQVDDEFSQFDPSDHESLSYCEEEFQEHTCESESYCSEHNNVVELDSEDCETSKLFKPNDQNKLDEYHATHFESPELCQDSKESKPSDHCVSLEQTQLTGRADTADDGVLLNSPDDYTCLPGTFEGSQPFHVLAEGHQDGIRFSEQTESSVCFKTLEQCSSCGIHFEKCDEGILYVPNGDSEGPRQKDVGEKCIVSLRTENLAVQNPGNPPINRTRAEARKPSQSDAMFSGSMETFEARWLSQFLTDLLRHNEEAACLAAENSDSPGSAADPGVVDLMDEVQDSDNFKRLCRKCEAIQNNTFSDDEPHQRLCEGEEARFDIHSSVDIAANVANSLDESSEEEFGDCLDGKSQSSYETDESFRSFTDESESFEIYTEQTCDKENLVSEVESLIHIHEQVESPNEDLEDVLDACEEAGANDSEQQDTGKETSKTYAEALTIGLPIELGHIQERARPLWESDPYMPHFIDEGPFYSEVDVMELCLKNEVAVKPQMSTVSATKGYELEEVVQNAFMNVSRDSTGLLTTANTLHKEDCLESPEVESALLENEVNLKSTAIYMVENEDITDLRPVVETVAEEETVVDFDESEGTHGPCCGEIETTEDEETSLFDFEDLEDCSESGKRAEESPTPVPLLSCVFEEQSNTEIESLRDGLDTESQDTPGLSHSPAIDDLPEEVKKNEKLEELIHQVAKSETSEQSDVYEDSDASEDEEFSEDCDCEICIPPVDQVPAKPLLPQTKSKDVGKICVVIDLDETLVHSSFKPVNNADFIIPVEIDGTVHQSCYLTGWLASQLMAQSSRRLFVYVLKRPHVDEFLKRMGELFECVLFTASLAKYADPVSDLLDKWGAFRSRLFRESCVFHRGNYVKDLSRLGRDLNKVPVASWFDDMSDTELLDLIPFFERLSKVENVYTVLKQQRTTS</sequence>
<dbReference type="Gene3D" id="3.40.50.1000">
    <property type="entry name" value="HAD superfamily/HAD-like"/>
    <property type="match status" value="1"/>
</dbReference>
<gene>
    <name evidence="3" type="ORF">DNTS_017232</name>
</gene>
<evidence type="ECO:0000313" key="4">
    <source>
        <dbReference type="Proteomes" id="UP000316079"/>
    </source>
</evidence>
<dbReference type="OrthoDB" id="277011at2759"/>
<dbReference type="Pfam" id="PF03031">
    <property type="entry name" value="NIF"/>
    <property type="match status" value="1"/>
</dbReference>
<feature type="region of interest" description="Disordered" evidence="1">
    <location>
        <begin position="599"/>
        <end position="621"/>
    </location>
</feature>
<dbReference type="STRING" id="623744.A0A553R1P1"/>
<dbReference type="PANTHER" id="PTHR12210">
    <property type="entry name" value="DULLARD PROTEIN PHOSPHATASE"/>
    <property type="match status" value="1"/>
</dbReference>
<protein>
    <recommendedName>
        <fullName evidence="2">FCP1 homology domain-containing protein</fullName>
    </recommendedName>
</protein>
<dbReference type="SMART" id="SM00577">
    <property type="entry name" value="CPDc"/>
    <property type="match status" value="1"/>
</dbReference>
<name>A0A553R1P1_9TELE</name>
<feature type="compositionally biased region" description="Polar residues" evidence="1">
    <location>
        <begin position="1"/>
        <end position="12"/>
    </location>
</feature>